<name>A0AAV9ISC6_CYACA</name>
<dbReference type="PANTHER" id="PTHR33698:SF3">
    <property type="entry name" value="OS09G0266000 PROTEIN"/>
    <property type="match status" value="1"/>
</dbReference>
<protein>
    <recommendedName>
        <fullName evidence="1">SnoaL-like domain-containing protein</fullName>
    </recommendedName>
</protein>
<gene>
    <name evidence="2" type="ORF">CDCA_CDCA03G0993</name>
</gene>
<dbReference type="InterPro" id="IPR037401">
    <property type="entry name" value="SnoaL-like"/>
</dbReference>
<dbReference type="PANTHER" id="PTHR33698">
    <property type="entry name" value="NUCLEAR TRANSPORT FACTOR 2 (NTF2)-LIKE PROTEIN"/>
    <property type="match status" value="1"/>
</dbReference>
<feature type="domain" description="SnoaL-like" evidence="1">
    <location>
        <begin position="108"/>
        <end position="206"/>
    </location>
</feature>
<evidence type="ECO:0000259" key="1">
    <source>
        <dbReference type="Pfam" id="PF12680"/>
    </source>
</evidence>
<dbReference type="Proteomes" id="UP001301350">
    <property type="component" value="Unassembled WGS sequence"/>
</dbReference>
<dbReference type="Gene3D" id="3.10.450.50">
    <property type="match status" value="1"/>
</dbReference>
<dbReference type="InterPro" id="IPR032710">
    <property type="entry name" value="NTF2-like_dom_sf"/>
</dbReference>
<dbReference type="EMBL" id="JANCYW010000003">
    <property type="protein sequence ID" value="KAK4534968.1"/>
    <property type="molecule type" value="Genomic_DNA"/>
</dbReference>
<sequence>MRAAHRAAVSEKWAEESYRESFDAHRTRQCIAMAFAVPATGRASARRRCRVGGRSTIQTRQFPPRRRLPAWRPYSQVRLEHSSATYACRDAPSTTPLSFDPTSVGSVVKRYLQLWNTRDIDSIMELFSPDVAYEDGLYAQPFRGREALHSHLTRAGNALPRAYVFVVDDMAEDEQRGRCAVRFHLESTITGNAVPFSKGISFFTLQHRTDGSNGWWLTSGYDLAEPLLKPGNWALWLAGLAGSLQRVLFTSRSSAPRE</sequence>
<evidence type="ECO:0000313" key="3">
    <source>
        <dbReference type="Proteomes" id="UP001301350"/>
    </source>
</evidence>
<comment type="caution">
    <text evidence="2">The sequence shown here is derived from an EMBL/GenBank/DDBJ whole genome shotgun (WGS) entry which is preliminary data.</text>
</comment>
<dbReference type="AlphaFoldDB" id="A0AAV9ISC6"/>
<dbReference type="Pfam" id="PF12680">
    <property type="entry name" value="SnoaL_2"/>
    <property type="match status" value="1"/>
</dbReference>
<dbReference type="SUPFAM" id="SSF54427">
    <property type="entry name" value="NTF2-like"/>
    <property type="match status" value="1"/>
</dbReference>
<proteinExistence type="predicted"/>
<accession>A0AAV9ISC6</accession>
<keyword evidence="3" id="KW-1185">Reference proteome</keyword>
<reference evidence="2 3" key="1">
    <citation type="submission" date="2022-07" db="EMBL/GenBank/DDBJ databases">
        <title>Genome-wide signatures of adaptation to extreme environments.</title>
        <authorList>
            <person name="Cho C.H."/>
            <person name="Yoon H.S."/>
        </authorList>
    </citation>
    <scope>NUCLEOTIDE SEQUENCE [LARGE SCALE GENOMIC DNA]</scope>
    <source>
        <strain evidence="2 3">DBV 063 E5</strain>
    </source>
</reference>
<organism evidence="2 3">
    <name type="scientific">Cyanidium caldarium</name>
    <name type="common">Red alga</name>
    <dbReference type="NCBI Taxonomy" id="2771"/>
    <lineage>
        <taxon>Eukaryota</taxon>
        <taxon>Rhodophyta</taxon>
        <taxon>Bangiophyceae</taxon>
        <taxon>Cyanidiales</taxon>
        <taxon>Cyanidiaceae</taxon>
        <taxon>Cyanidium</taxon>
    </lineage>
</organism>
<evidence type="ECO:0000313" key="2">
    <source>
        <dbReference type="EMBL" id="KAK4534968.1"/>
    </source>
</evidence>